<gene>
    <name evidence="7" type="ORF">E6W36_15595</name>
</gene>
<dbReference type="RefSeq" id="WP_222873320.1">
    <property type="nucleotide sequence ID" value="NZ_CP039704.1"/>
</dbReference>
<keyword evidence="2" id="KW-0812">Transmembrane</keyword>
<feature type="domain" description="TonB C-terminal" evidence="6">
    <location>
        <begin position="27"/>
        <end position="120"/>
    </location>
</feature>
<evidence type="ECO:0000259" key="6">
    <source>
        <dbReference type="PROSITE" id="PS52015"/>
    </source>
</evidence>
<organism evidence="7 8">
    <name type="scientific">Hankyongella ginsenosidimutans</name>
    <dbReference type="NCBI Taxonomy" id="1763828"/>
    <lineage>
        <taxon>Bacteria</taxon>
        <taxon>Pseudomonadati</taxon>
        <taxon>Pseudomonadota</taxon>
        <taxon>Alphaproteobacteria</taxon>
        <taxon>Sphingomonadales</taxon>
        <taxon>Sphingomonadaceae</taxon>
        <taxon>Hankyongella</taxon>
    </lineage>
</organism>
<evidence type="ECO:0000256" key="4">
    <source>
        <dbReference type="ARBA" id="ARBA00023136"/>
    </source>
</evidence>
<dbReference type="EMBL" id="CP039704">
    <property type="protein sequence ID" value="QCI80425.1"/>
    <property type="molecule type" value="Genomic_DNA"/>
</dbReference>
<sequence length="135" mass="14235">MGKTFFKSLAIAALLAAPMAAPAFAAEWGKEVLTLIAKNQSYPRSAQVRNEQGTTKIRVQFDGSGKVVGTEIIEGSGSDILDRESQKIFEKIGTLPAPPAGTTKLVVPIVWPQLSGITQAYPAGCQSAGGICFVR</sequence>
<evidence type="ECO:0000256" key="1">
    <source>
        <dbReference type="ARBA" id="ARBA00004167"/>
    </source>
</evidence>
<keyword evidence="4" id="KW-0472">Membrane</keyword>
<keyword evidence="5" id="KW-0732">Signal</keyword>
<dbReference type="InterPro" id="IPR006260">
    <property type="entry name" value="TonB/TolA_C"/>
</dbReference>
<dbReference type="PROSITE" id="PS52015">
    <property type="entry name" value="TONB_CTD"/>
    <property type="match status" value="1"/>
</dbReference>
<dbReference type="NCBIfam" id="TIGR01352">
    <property type="entry name" value="tonB_Cterm"/>
    <property type="match status" value="1"/>
</dbReference>
<accession>A0A4D7C888</accession>
<feature type="chain" id="PRO_5020548682" evidence="5">
    <location>
        <begin position="26"/>
        <end position="135"/>
    </location>
</feature>
<evidence type="ECO:0000256" key="5">
    <source>
        <dbReference type="SAM" id="SignalP"/>
    </source>
</evidence>
<evidence type="ECO:0000256" key="3">
    <source>
        <dbReference type="ARBA" id="ARBA00022989"/>
    </source>
</evidence>
<dbReference type="InterPro" id="IPR037682">
    <property type="entry name" value="TonB_C"/>
</dbReference>
<dbReference type="Gene3D" id="3.30.1150.10">
    <property type="match status" value="1"/>
</dbReference>
<dbReference type="Pfam" id="PF03544">
    <property type="entry name" value="TonB_C"/>
    <property type="match status" value="1"/>
</dbReference>
<keyword evidence="3" id="KW-1133">Transmembrane helix</keyword>
<feature type="signal peptide" evidence="5">
    <location>
        <begin position="1"/>
        <end position="25"/>
    </location>
</feature>
<dbReference type="GO" id="GO:0055085">
    <property type="term" value="P:transmembrane transport"/>
    <property type="evidence" value="ECO:0007669"/>
    <property type="project" value="InterPro"/>
</dbReference>
<evidence type="ECO:0000313" key="8">
    <source>
        <dbReference type="Proteomes" id="UP000298714"/>
    </source>
</evidence>
<reference evidence="8" key="1">
    <citation type="submission" date="2019-04" db="EMBL/GenBank/DDBJ databases">
        <title>Complete genome sequence of Sphingomonas sp. W1-2-3.</title>
        <authorList>
            <person name="Im W.T."/>
        </authorList>
    </citation>
    <scope>NUCLEOTIDE SEQUENCE [LARGE SCALE GENOMIC DNA]</scope>
    <source>
        <strain evidence="8">W1-2-3</strain>
    </source>
</reference>
<dbReference type="GO" id="GO:0016020">
    <property type="term" value="C:membrane"/>
    <property type="evidence" value="ECO:0007669"/>
    <property type="project" value="UniProtKB-SubCell"/>
</dbReference>
<comment type="subcellular location">
    <subcellularLocation>
        <location evidence="1">Membrane</location>
        <topology evidence="1">Single-pass membrane protein</topology>
    </subcellularLocation>
</comment>
<dbReference type="Proteomes" id="UP000298714">
    <property type="component" value="Chromosome"/>
</dbReference>
<keyword evidence="8" id="KW-1185">Reference proteome</keyword>
<evidence type="ECO:0000256" key="2">
    <source>
        <dbReference type="ARBA" id="ARBA00022692"/>
    </source>
</evidence>
<dbReference type="SUPFAM" id="SSF74653">
    <property type="entry name" value="TolA/TonB C-terminal domain"/>
    <property type="match status" value="1"/>
</dbReference>
<dbReference type="KEGG" id="hgn:E6W36_15595"/>
<proteinExistence type="predicted"/>
<protein>
    <submittedName>
        <fullName evidence="7">TonB family protein</fullName>
    </submittedName>
</protein>
<name>A0A4D7C888_9SPHN</name>
<dbReference type="AlphaFoldDB" id="A0A4D7C888"/>
<evidence type="ECO:0000313" key="7">
    <source>
        <dbReference type="EMBL" id="QCI80425.1"/>
    </source>
</evidence>